<dbReference type="Proteomes" id="UP000219573">
    <property type="component" value="Unassembled WGS sequence"/>
</dbReference>
<reference evidence="2" key="1">
    <citation type="submission" date="2017-09" db="EMBL/GenBank/DDBJ databases">
        <authorList>
            <person name="Varghese N."/>
            <person name="Submissions S."/>
        </authorList>
    </citation>
    <scope>NUCLEOTIDE SEQUENCE [LARGE SCALE GENOMIC DNA]</scope>
    <source>
        <strain evidence="2">MSL47</strain>
    </source>
</reference>
<evidence type="ECO:0000313" key="1">
    <source>
        <dbReference type="EMBL" id="SNY41488.1"/>
    </source>
</evidence>
<gene>
    <name evidence="1" type="ORF">SAMN06265827_12852</name>
</gene>
<evidence type="ECO:0000313" key="2">
    <source>
        <dbReference type="Proteomes" id="UP000219573"/>
    </source>
</evidence>
<proteinExistence type="predicted"/>
<protein>
    <recommendedName>
        <fullName evidence="3">RES domain-containing protein</fullName>
    </recommendedName>
</protein>
<dbReference type="AlphaFoldDB" id="A0A285I0L5"/>
<accession>A0A285I0L5</accession>
<dbReference type="EMBL" id="OBDZ01000028">
    <property type="protein sequence ID" value="SNY41488.1"/>
    <property type="molecule type" value="Genomic_DNA"/>
</dbReference>
<evidence type="ECO:0008006" key="3">
    <source>
        <dbReference type="Google" id="ProtNLM"/>
    </source>
</evidence>
<dbReference type="RefSeq" id="WP_097019061.1">
    <property type="nucleotide sequence ID" value="NZ_OBDZ01000028.1"/>
</dbReference>
<sequence length="265" mass="31100">MSDNVKITKSYSKRIVLEVATEVGDTRTGRRVPNYDDWDLSFSNEIKKLQELIVKFVENETKDLEKYLDNIVAQFKTEANFNKIMCYKGVKLGTKIEGDYIGPAPKEVRSDQRYSTKKEECLYLITDNNFIKYEIEKEEQITDWLEQKYEINLSNYKIANLSSSNNLIDEILENAFFMSERGKTHQGYNIEESLIKQGKSKYLFSQLLAKLFKKYNWDGFYISGVQGKKGATYNNIVLFESITSDNWEKWVYEKYDRHSKNKGSE</sequence>
<keyword evidence="2" id="KW-1185">Reference proteome</keyword>
<organism evidence="1 2">
    <name type="scientific">Orenia metallireducens</name>
    <dbReference type="NCBI Taxonomy" id="1413210"/>
    <lineage>
        <taxon>Bacteria</taxon>
        <taxon>Bacillati</taxon>
        <taxon>Bacillota</taxon>
        <taxon>Clostridia</taxon>
        <taxon>Halanaerobiales</taxon>
        <taxon>Halobacteroidaceae</taxon>
        <taxon>Orenia</taxon>
    </lineage>
</organism>
<name>A0A285I0L5_9FIRM</name>